<name>A0A8S9KVI8_BRACR</name>
<reference evidence="5" key="1">
    <citation type="submission" date="2019-12" db="EMBL/GenBank/DDBJ databases">
        <title>Genome sequencing and annotation of Brassica cretica.</title>
        <authorList>
            <person name="Studholme D.J."/>
            <person name="Sarris P.F."/>
        </authorList>
    </citation>
    <scope>NUCLEOTIDE SEQUENCE</scope>
    <source>
        <strain evidence="5">PFS-001/15</strain>
        <tissue evidence="5">Leaf</tissue>
    </source>
</reference>
<feature type="chain" id="PRO_5035814318" description="Pectinesterase inhibitor domain-containing protein" evidence="3">
    <location>
        <begin position="25"/>
        <end position="240"/>
    </location>
</feature>
<dbReference type="CDD" id="cd15798">
    <property type="entry name" value="PMEI-like_3"/>
    <property type="match status" value="1"/>
</dbReference>
<dbReference type="AlphaFoldDB" id="A0A8S9KVI8"/>
<dbReference type="SUPFAM" id="SSF101148">
    <property type="entry name" value="Plant invertase/pectin methylesterase inhibitor"/>
    <property type="match status" value="1"/>
</dbReference>
<dbReference type="InterPro" id="IPR006501">
    <property type="entry name" value="Pectinesterase_inhib_dom"/>
</dbReference>
<organism evidence="5 6">
    <name type="scientific">Brassica cretica</name>
    <name type="common">Mustard</name>
    <dbReference type="NCBI Taxonomy" id="69181"/>
    <lineage>
        <taxon>Eukaryota</taxon>
        <taxon>Viridiplantae</taxon>
        <taxon>Streptophyta</taxon>
        <taxon>Embryophyta</taxon>
        <taxon>Tracheophyta</taxon>
        <taxon>Spermatophyta</taxon>
        <taxon>Magnoliopsida</taxon>
        <taxon>eudicotyledons</taxon>
        <taxon>Gunneridae</taxon>
        <taxon>Pentapetalae</taxon>
        <taxon>rosids</taxon>
        <taxon>malvids</taxon>
        <taxon>Brassicales</taxon>
        <taxon>Brassicaceae</taxon>
        <taxon>Brassiceae</taxon>
        <taxon>Brassica</taxon>
    </lineage>
</organism>
<feature type="signal peptide" evidence="3">
    <location>
        <begin position="1"/>
        <end position="24"/>
    </location>
</feature>
<evidence type="ECO:0000256" key="3">
    <source>
        <dbReference type="SAM" id="SignalP"/>
    </source>
</evidence>
<sequence>MLVATMMKPILLLLLSSLLPSILTVDPPLPSPDGSDFIRTSCNSTLYPVLCFSSLSTFANSIHNDSNRLARIAISLTLSNTLHLVSYLKNAYGNCVDHGCDGPTAAIIKDCSENLKDAVDEMRDSMKQMKELVSTGSVQSFRFQMSNVKTWLSAALTNQYTCTDGFEDFHENGSIKDDVSSRVHDVRKLTSIALALVNRYCNGPIPLRPTGVIERALWTCVYSFRQPYVSCYWSQESTDA</sequence>
<dbReference type="InterPro" id="IPR051955">
    <property type="entry name" value="PME_Inhibitor"/>
</dbReference>
<gene>
    <name evidence="5" type="ORF">F2Q68_00008791</name>
</gene>
<dbReference type="PANTHER" id="PTHR31080">
    <property type="entry name" value="PECTINESTERASE INHIBITOR-LIKE"/>
    <property type="match status" value="1"/>
</dbReference>
<feature type="domain" description="Pectinesterase inhibitor" evidence="4">
    <location>
        <begin position="33"/>
        <end position="196"/>
    </location>
</feature>
<dbReference type="PANTHER" id="PTHR31080:SF169">
    <property type="entry name" value="PLANT INVERTASE_PECTIN METHYLESTERASE INHIBITOR SUPERFAMILY PROTEIN"/>
    <property type="match status" value="1"/>
</dbReference>
<proteinExistence type="inferred from homology"/>
<dbReference type="GO" id="GO:0004857">
    <property type="term" value="F:enzyme inhibitor activity"/>
    <property type="evidence" value="ECO:0007669"/>
    <property type="project" value="InterPro"/>
</dbReference>
<keyword evidence="1 3" id="KW-0732">Signal</keyword>
<dbReference type="NCBIfam" id="TIGR01614">
    <property type="entry name" value="PME_inhib"/>
    <property type="match status" value="1"/>
</dbReference>
<evidence type="ECO:0000313" key="6">
    <source>
        <dbReference type="Proteomes" id="UP000712281"/>
    </source>
</evidence>
<dbReference type="EMBL" id="QGKW02000717">
    <property type="protein sequence ID" value="KAF2597293.1"/>
    <property type="molecule type" value="Genomic_DNA"/>
</dbReference>
<accession>A0A8S9KVI8</accession>
<dbReference type="InterPro" id="IPR035513">
    <property type="entry name" value="Invertase/methylesterase_inhib"/>
</dbReference>
<dbReference type="SMART" id="SM00856">
    <property type="entry name" value="PMEI"/>
    <property type="match status" value="1"/>
</dbReference>
<comment type="caution">
    <text evidence="5">The sequence shown here is derived from an EMBL/GenBank/DDBJ whole genome shotgun (WGS) entry which is preliminary data.</text>
</comment>
<evidence type="ECO:0000256" key="2">
    <source>
        <dbReference type="ARBA" id="ARBA00038471"/>
    </source>
</evidence>
<protein>
    <recommendedName>
        <fullName evidence="4">Pectinesterase inhibitor domain-containing protein</fullName>
    </recommendedName>
</protein>
<evidence type="ECO:0000259" key="4">
    <source>
        <dbReference type="SMART" id="SM00856"/>
    </source>
</evidence>
<evidence type="ECO:0000313" key="5">
    <source>
        <dbReference type="EMBL" id="KAF2597293.1"/>
    </source>
</evidence>
<comment type="similarity">
    <text evidence="2">Belongs to the PMEI family.</text>
</comment>
<evidence type="ECO:0000256" key="1">
    <source>
        <dbReference type="ARBA" id="ARBA00022729"/>
    </source>
</evidence>
<dbReference type="Pfam" id="PF04043">
    <property type="entry name" value="PMEI"/>
    <property type="match status" value="1"/>
</dbReference>
<dbReference type="Gene3D" id="1.20.140.40">
    <property type="entry name" value="Invertase/pectin methylesterase inhibitor family protein"/>
    <property type="match status" value="1"/>
</dbReference>
<dbReference type="Proteomes" id="UP000712281">
    <property type="component" value="Unassembled WGS sequence"/>
</dbReference>